<dbReference type="PROSITE" id="PS50908">
    <property type="entry name" value="RWD"/>
    <property type="match status" value="1"/>
</dbReference>
<keyword evidence="5" id="KW-0810">Translation regulation</keyword>
<dbReference type="InterPro" id="IPR006575">
    <property type="entry name" value="RWD_dom"/>
</dbReference>
<feature type="domain" description="RWD" evidence="7">
    <location>
        <begin position="11"/>
        <end position="106"/>
    </location>
</feature>
<reference evidence="9" key="1">
    <citation type="submission" date="2025-08" db="UniProtKB">
        <authorList>
            <consortium name="RefSeq"/>
        </authorList>
    </citation>
    <scope>IDENTIFICATION</scope>
    <source>
        <tissue evidence="9">Whole Larva</tissue>
    </source>
</reference>
<evidence type="ECO:0000256" key="6">
    <source>
        <dbReference type="ARBA" id="ARBA00023016"/>
    </source>
</evidence>
<dbReference type="PANTHER" id="PTHR16301:SF25">
    <property type="entry name" value="PROTEIN IMPACT"/>
    <property type="match status" value="1"/>
</dbReference>
<name>A0ABM1MY31_NICVS</name>
<evidence type="ECO:0000313" key="9">
    <source>
        <dbReference type="RefSeq" id="XP_017779481.1"/>
    </source>
</evidence>
<dbReference type="InterPro" id="IPR016135">
    <property type="entry name" value="UBQ-conjugating_enzyme/RWD"/>
</dbReference>
<evidence type="ECO:0000256" key="2">
    <source>
        <dbReference type="ARBA" id="ARBA00007665"/>
    </source>
</evidence>
<dbReference type="Gene3D" id="3.30.230.30">
    <property type="entry name" value="Impact, N-terminal domain"/>
    <property type="match status" value="1"/>
</dbReference>
<keyword evidence="6" id="KW-0346">Stress response</keyword>
<dbReference type="Proteomes" id="UP000695000">
    <property type="component" value="Unplaced"/>
</dbReference>
<sequence length="261" mass="29731">MNMNNNALQAEELVTLKSIYGRQWKKNGFVENLYTINIAQDVELYITLNSSYPLEGPPSYDLLAPKLTKNVKYVITCALDEIYFDNIGGPVLFQSIERIKEIIQKECNYNDKKDKNNNGKGKTDNNLKIKGKQSYVKYNIIHGETIRDRKSDFQGHVCVVNSEEDVKNVIKLLLQNKKISQAKHNISAYRITQSNGVLLQDGDDDGEYLADARLMQLLQKLNLNNVVVIVTRWYGGIHLGNDRFKHIHNAARSVLQIGGFI</sequence>
<dbReference type="GeneID" id="108564835"/>
<protein>
    <submittedName>
        <fullName evidence="9">Protein IMPACT-like</fullName>
    </submittedName>
</protein>
<gene>
    <name evidence="9" type="primary">LOC108564835</name>
</gene>
<dbReference type="SUPFAM" id="SSF54495">
    <property type="entry name" value="UBC-like"/>
    <property type="match status" value="1"/>
</dbReference>
<dbReference type="InterPro" id="IPR001498">
    <property type="entry name" value="Impact_N"/>
</dbReference>
<dbReference type="InterPro" id="IPR023582">
    <property type="entry name" value="Impact"/>
</dbReference>
<dbReference type="Pfam" id="PF05773">
    <property type="entry name" value="RWD"/>
    <property type="match status" value="1"/>
</dbReference>
<evidence type="ECO:0000256" key="3">
    <source>
        <dbReference type="ARBA" id="ARBA00022490"/>
    </source>
</evidence>
<dbReference type="PANTHER" id="PTHR16301">
    <property type="entry name" value="IMPACT-RELATED"/>
    <property type="match status" value="1"/>
</dbReference>
<dbReference type="InterPro" id="IPR036956">
    <property type="entry name" value="Impact_N_sf"/>
</dbReference>
<evidence type="ECO:0000256" key="5">
    <source>
        <dbReference type="ARBA" id="ARBA00022845"/>
    </source>
</evidence>
<accession>A0ABM1MY31</accession>
<dbReference type="InterPro" id="IPR020568">
    <property type="entry name" value="Ribosomal_Su5_D2-typ_SF"/>
</dbReference>
<keyword evidence="3" id="KW-0963">Cytoplasm</keyword>
<keyword evidence="8" id="KW-1185">Reference proteome</keyword>
<proteinExistence type="inferred from homology"/>
<comment type="similarity">
    <text evidence="2">Belongs to the IMPACT family.</text>
</comment>
<dbReference type="CDD" id="cd23821">
    <property type="entry name" value="RWD_IMPACT"/>
    <property type="match status" value="1"/>
</dbReference>
<evidence type="ECO:0000313" key="8">
    <source>
        <dbReference type="Proteomes" id="UP000695000"/>
    </source>
</evidence>
<dbReference type="SUPFAM" id="SSF54211">
    <property type="entry name" value="Ribosomal protein S5 domain 2-like"/>
    <property type="match status" value="1"/>
</dbReference>
<dbReference type="Gene3D" id="3.10.110.10">
    <property type="entry name" value="Ubiquitin Conjugating Enzyme"/>
    <property type="match status" value="1"/>
</dbReference>
<evidence type="ECO:0000256" key="4">
    <source>
        <dbReference type="ARBA" id="ARBA00022491"/>
    </source>
</evidence>
<dbReference type="RefSeq" id="XP_017779481.1">
    <property type="nucleotide sequence ID" value="XM_017923992.1"/>
</dbReference>
<evidence type="ECO:0000256" key="1">
    <source>
        <dbReference type="ARBA" id="ARBA00004496"/>
    </source>
</evidence>
<dbReference type="Pfam" id="PF01205">
    <property type="entry name" value="Impact_N"/>
    <property type="match status" value="1"/>
</dbReference>
<comment type="subcellular location">
    <subcellularLocation>
        <location evidence="1">Cytoplasm</location>
    </subcellularLocation>
</comment>
<organism evidence="8 9">
    <name type="scientific">Nicrophorus vespilloides</name>
    <name type="common">Boreal carrion beetle</name>
    <dbReference type="NCBI Taxonomy" id="110193"/>
    <lineage>
        <taxon>Eukaryota</taxon>
        <taxon>Metazoa</taxon>
        <taxon>Ecdysozoa</taxon>
        <taxon>Arthropoda</taxon>
        <taxon>Hexapoda</taxon>
        <taxon>Insecta</taxon>
        <taxon>Pterygota</taxon>
        <taxon>Neoptera</taxon>
        <taxon>Endopterygota</taxon>
        <taxon>Coleoptera</taxon>
        <taxon>Polyphaga</taxon>
        <taxon>Staphyliniformia</taxon>
        <taxon>Silphidae</taxon>
        <taxon>Nicrophorinae</taxon>
        <taxon>Nicrophorus</taxon>
    </lineage>
</organism>
<evidence type="ECO:0000259" key="7">
    <source>
        <dbReference type="PROSITE" id="PS50908"/>
    </source>
</evidence>
<keyword evidence="4" id="KW-0678">Repressor</keyword>